<keyword evidence="8" id="KW-1185">Reference proteome</keyword>
<dbReference type="Gene3D" id="2.40.30.170">
    <property type="match status" value="1"/>
</dbReference>
<comment type="caution">
    <text evidence="7">The sequence shown here is derived from an EMBL/GenBank/DDBJ whole genome shotgun (WGS) entry which is preliminary data.</text>
</comment>
<dbReference type="EMBL" id="BTFW01000001">
    <property type="protein sequence ID" value="GMM59692.1"/>
    <property type="molecule type" value="Genomic_DNA"/>
</dbReference>
<dbReference type="InterPro" id="IPR050393">
    <property type="entry name" value="MFP_Efflux_Pump"/>
</dbReference>
<evidence type="ECO:0000259" key="5">
    <source>
        <dbReference type="Pfam" id="PF25917"/>
    </source>
</evidence>
<dbReference type="RefSeq" id="WP_317973539.1">
    <property type="nucleotide sequence ID" value="NZ_BTFW01000001.1"/>
</dbReference>
<reference evidence="7 8" key="1">
    <citation type="submission" date="2023-06" db="EMBL/GenBank/DDBJ databases">
        <title>Draft genome sequence of Novosphingobium sp. strain IK01.</title>
        <authorList>
            <person name="Hatamoto M."/>
            <person name="Ikarashi T."/>
            <person name="Yamaguchi T."/>
        </authorList>
    </citation>
    <scope>NUCLEOTIDE SEQUENCE [LARGE SCALE GENOMIC DNA]</scope>
    <source>
        <strain evidence="7 8">IK01</strain>
    </source>
</reference>
<evidence type="ECO:0000256" key="2">
    <source>
        <dbReference type="SAM" id="Coils"/>
    </source>
</evidence>
<dbReference type="PANTHER" id="PTHR30367">
    <property type="entry name" value="P-HYDROXYBENZOIC ACID EFFLUX PUMP SUBUNIT AAEA-RELATED"/>
    <property type="match status" value="1"/>
</dbReference>
<name>A0ABQ6P4B3_9SPHN</name>
<dbReference type="InterPro" id="IPR058634">
    <property type="entry name" value="AaeA-lik-b-barrel"/>
</dbReference>
<evidence type="ECO:0000259" key="4">
    <source>
        <dbReference type="Pfam" id="PF25876"/>
    </source>
</evidence>
<dbReference type="SUPFAM" id="SSF111369">
    <property type="entry name" value="HlyD-like secretion proteins"/>
    <property type="match status" value="1"/>
</dbReference>
<feature type="domain" description="p-hydroxybenzoic acid efflux pump subunit AaeA-like beta-barrel" evidence="6">
    <location>
        <begin position="217"/>
        <end position="313"/>
    </location>
</feature>
<dbReference type="InterPro" id="IPR058624">
    <property type="entry name" value="MdtA-like_HH"/>
</dbReference>
<keyword evidence="2" id="KW-0175">Coiled coil</keyword>
<proteinExistence type="predicted"/>
<dbReference type="Pfam" id="PF25963">
    <property type="entry name" value="Beta-barrel_AAEA"/>
    <property type="match status" value="1"/>
</dbReference>
<gene>
    <name evidence="7" type="ORF">NUTIK01_04690</name>
</gene>
<sequence length="336" mass="36037">MTRLMPALGRVALTLLLLAGAGVALFVVWGHYENDPWTRDGSVEADVVQVSADVSGLVSQIRVHDNQFVHVGDVLFTIDEDRYEAQFEQAEAAVATAKANIANARAGIVSAQAALANARREQARYLSLGDLVSREVQDQRTTTVEQDRAALAQAEATLAQARAGLDQAVANRKLAHVNLDRSSVRAGVNGFITGFSLRPGDFVTAGSPRFALLDTDSYYVLGYLEETKLHRFEIGDRAKITLLGDGRPLWGHVESLSAGITDRQQNSSGVLLPNITPTFSWVRLAQRVPVRVAIDSVPAGLRLVAGRTATVTILTDGQADGETGGKATLRSGRKPS</sequence>
<evidence type="ECO:0000256" key="1">
    <source>
        <dbReference type="ARBA" id="ARBA00004167"/>
    </source>
</evidence>
<comment type="subcellular location">
    <subcellularLocation>
        <location evidence="1">Membrane</location>
        <topology evidence="1">Single-pass membrane protein</topology>
    </subcellularLocation>
</comment>
<dbReference type="InterPro" id="IPR058625">
    <property type="entry name" value="MdtA-like_BSH"/>
</dbReference>
<feature type="domain" description="Multidrug resistance protein MdtA-like alpha-helical hairpin" evidence="4">
    <location>
        <begin position="102"/>
        <end position="167"/>
    </location>
</feature>
<dbReference type="PANTHER" id="PTHR30367:SF12">
    <property type="entry name" value="P-HYDROXYBENZOIC ACID EFFLUX PUMP SUBUNIT AAEA"/>
    <property type="match status" value="1"/>
</dbReference>
<dbReference type="Pfam" id="PF25876">
    <property type="entry name" value="HH_MFP_RND"/>
    <property type="match status" value="1"/>
</dbReference>
<feature type="region of interest" description="Disordered" evidence="3">
    <location>
        <begin position="317"/>
        <end position="336"/>
    </location>
</feature>
<evidence type="ECO:0000259" key="6">
    <source>
        <dbReference type="Pfam" id="PF25963"/>
    </source>
</evidence>
<accession>A0ABQ6P4B3</accession>
<evidence type="ECO:0000313" key="8">
    <source>
        <dbReference type="Proteomes" id="UP001187221"/>
    </source>
</evidence>
<evidence type="ECO:0000256" key="3">
    <source>
        <dbReference type="SAM" id="MobiDB-lite"/>
    </source>
</evidence>
<dbReference type="Pfam" id="PF25917">
    <property type="entry name" value="BSH_RND"/>
    <property type="match status" value="1"/>
</dbReference>
<evidence type="ECO:0000313" key="7">
    <source>
        <dbReference type="EMBL" id="GMM59692.1"/>
    </source>
</evidence>
<dbReference type="Gene3D" id="2.40.50.100">
    <property type="match status" value="1"/>
</dbReference>
<organism evidence="7 8">
    <name type="scientific">Novosphingobium pituita</name>
    <dbReference type="NCBI Taxonomy" id="3056842"/>
    <lineage>
        <taxon>Bacteria</taxon>
        <taxon>Pseudomonadati</taxon>
        <taxon>Pseudomonadota</taxon>
        <taxon>Alphaproteobacteria</taxon>
        <taxon>Sphingomonadales</taxon>
        <taxon>Sphingomonadaceae</taxon>
        <taxon>Novosphingobium</taxon>
    </lineage>
</organism>
<feature type="coiled-coil region" evidence="2">
    <location>
        <begin position="80"/>
        <end position="121"/>
    </location>
</feature>
<dbReference type="Proteomes" id="UP001187221">
    <property type="component" value="Unassembled WGS sequence"/>
</dbReference>
<protein>
    <submittedName>
        <fullName evidence="7">HlyD family secretion protein</fullName>
    </submittedName>
</protein>
<feature type="domain" description="Multidrug resistance protein MdtA-like barrel-sandwich hybrid" evidence="5">
    <location>
        <begin position="47"/>
        <end position="214"/>
    </location>
</feature>